<keyword evidence="5 6" id="KW-0238">DNA-binding</keyword>
<gene>
    <name evidence="6" type="primary">recF</name>
    <name evidence="8" type="ORF">AAK873_10680</name>
</gene>
<keyword evidence="6" id="KW-0234">DNA repair</keyword>
<evidence type="ECO:0000313" key="8">
    <source>
        <dbReference type="EMBL" id="MEY8246076.1"/>
    </source>
</evidence>
<dbReference type="InterPro" id="IPR001238">
    <property type="entry name" value="DNA-binding_RecF"/>
</dbReference>
<proteinExistence type="inferred from homology"/>
<dbReference type="RefSeq" id="WP_369863653.1">
    <property type="nucleotide sequence ID" value="NZ_JBCLPP010000032.1"/>
</dbReference>
<evidence type="ECO:0000256" key="5">
    <source>
        <dbReference type="ARBA" id="ARBA00023125"/>
    </source>
</evidence>
<evidence type="ECO:0000256" key="1">
    <source>
        <dbReference type="ARBA" id="ARBA00022490"/>
    </source>
</evidence>
<dbReference type="Proteomes" id="UP001565200">
    <property type="component" value="Unassembled WGS sequence"/>
</dbReference>
<dbReference type="Pfam" id="PF02463">
    <property type="entry name" value="SMC_N"/>
    <property type="match status" value="1"/>
</dbReference>
<comment type="function">
    <text evidence="6">The RecF protein is involved in DNA metabolism; it is required for DNA replication and normal SOS inducibility. RecF binds preferentially to single-stranded, linear DNA. It also seems to bind ATP.</text>
</comment>
<evidence type="ECO:0000259" key="7">
    <source>
        <dbReference type="Pfam" id="PF02463"/>
    </source>
</evidence>
<dbReference type="PANTHER" id="PTHR32182">
    <property type="entry name" value="DNA REPLICATION AND REPAIR PROTEIN RECF"/>
    <property type="match status" value="1"/>
</dbReference>
<evidence type="ECO:0000256" key="2">
    <source>
        <dbReference type="ARBA" id="ARBA00022705"/>
    </source>
</evidence>
<dbReference type="HAMAP" id="MF_00365">
    <property type="entry name" value="RecF"/>
    <property type="match status" value="1"/>
</dbReference>
<feature type="binding site" evidence="6">
    <location>
        <begin position="30"/>
        <end position="37"/>
    </location>
    <ligand>
        <name>ATP</name>
        <dbReference type="ChEBI" id="CHEBI:30616"/>
    </ligand>
</feature>
<comment type="subcellular location">
    <subcellularLocation>
        <location evidence="6">Cytoplasm</location>
    </subcellularLocation>
</comment>
<reference evidence="8 9" key="1">
    <citation type="submission" date="2024-03" db="EMBL/GenBank/DDBJ databases">
        <title>Mouse gut bacterial collection (mGBC) of GemPharmatech.</title>
        <authorList>
            <person name="He Y."/>
            <person name="Dong L."/>
            <person name="Wu D."/>
            <person name="Gao X."/>
            <person name="Lin Z."/>
        </authorList>
    </citation>
    <scope>NUCLEOTIDE SEQUENCE [LARGE SCALE GENOMIC DNA]</scope>
    <source>
        <strain evidence="8 9">54-13</strain>
    </source>
</reference>
<protein>
    <recommendedName>
        <fullName evidence="6">DNA replication and repair protein RecF</fullName>
    </recommendedName>
</protein>
<dbReference type="Gene3D" id="1.20.1050.90">
    <property type="entry name" value="RecF/RecN/SMC, N-terminal domain"/>
    <property type="match status" value="1"/>
</dbReference>
<accession>A0ABV4CZ36</accession>
<keyword evidence="9" id="KW-1185">Reference proteome</keyword>
<dbReference type="EMBL" id="JBCLPP010000032">
    <property type="protein sequence ID" value="MEY8246076.1"/>
    <property type="molecule type" value="Genomic_DNA"/>
</dbReference>
<keyword evidence="6" id="KW-0742">SOS response</keyword>
<dbReference type="InterPro" id="IPR042174">
    <property type="entry name" value="RecF_2"/>
</dbReference>
<organism evidence="8 9">
    <name type="scientific">Heminiphilus faecis</name>
    <dbReference type="NCBI Taxonomy" id="2601703"/>
    <lineage>
        <taxon>Bacteria</taxon>
        <taxon>Pseudomonadati</taxon>
        <taxon>Bacteroidota</taxon>
        <taxon>Bacteroidia</taxon>
        <taxon>Bacteroidales</taxon>
        <taxon>Muribaculaceae</taxon>
        <taxon>Heminiphilus</taxon>
    </lineage>
</organism>
<dbReference type="InterPro" id="IPR003395">
    <property type="entry name" value="RecF/RecN/SMC_N"/>
</dbReference>
<keyword evidence="3 6" id="KW-0547">Nucleotide-binding</keyword>
<evidence type="ECO:0000313" key="9">
    <source>
        <dbReference type="Proteomes" id="UP001565200"/>
    </source>
</evidence>
<comment type="caution">
    <text evidence="8">The sequence shown here is derived from an EMBL/GenBank/DDBJ whole genome shotgun (WGS) entry which is preliminary data.</text>
</comment>
<dbReference type="NCBIfam" id="TIGR00611">
    <property type="entry name" value="recf"/>
    <property type="match status" value="1"/>
</dbReference>
<keyword evidence="1 6" id="KW-0963">Cytoplasm</keyword>
<dbReference type="InterPro" id="IPR027417">
    <property type="entry name" value="P-loop_NTPase"/>
</dbReference>
<feature type="domain" description="RecF/RecN/SMC N-terminal" evidence="7">
    <location>
        <begin position="2"/>
        <end position="343"/>
    </location>
</feature>
<dbReference type="PANTHER" id="PTHR32182:SF0">
    <property type="entry name" value="DNA REPLICATION AND REPAIR PROTEIN RECF"/>
    <property type="match status" value="1"/>
</dbReference>
<dbReference type="Gene3D" id="3.40.50.300">
    <property type="entry name" value="P-loop containing nucleotide triphosphate hydrolases"/>
    <property type="match status" value="1"/>
</dbReference>
<evidence type="ECO:0000256" key="3">
    <source>
        <dbReference type="ARBA" id="ARBA00022741"/>
    </source>
</evidence>
<keyword evidence="4 6" id="KW-0067">ATP-binding</keyword>
<keyword evidence="2 6" id="KW-0235">DNA replication</keyword>
<evidence type="ECO:0000256" key="6">
    <source>
        <dbReference type="HAMAP-Rule" id="MF_00365"/>
    </source>
</evidence>
<sequence>MYLTHIKICNFKNIADAELDFSPKVNCFLGNNGMGKSNLLDAVYYLSFCKSFTGMTDAMLLRHGEDFAMVQASYIRKEVEEELSLGMARGRRKTLKRKGKEYQRLSSHIGAFPLVLSSPQDIDIIRGTGEERRRFIDIVISQSDPVYLDELIRYNKALEQRNKLLRDRVADVNLYMALELQMERSASYVHRMRTARIDTLAEIFERYYRTIAGENESVTLTYESVLNEPGRTLTDLFEQARRRDEILGHTTVGIHRDDIEMSLNGMPMRKAGSQGQCKTYVIALKLAQYEFLRDTSAMHPMLLLDDIFDKLDATRVEHIMEIVTRDGFGQIFITDTNRTHLDEIMSRTSGDYRMWLVESGTLKPLHQ</sequence>
<evidence type="ECO:0000256" key="4">
    <source>
        <dbReference type="ARBA" id="ARBA00022840"/>
    </source>
</evidence>
<comment type="similarity">
    <text evidence="6">Belongs to the RecF family.</text>
</comment>
<keyword evidence="6" id="KW-0227">DNA damage</keyword>
<dbReference type="SUPFAM" id="SSF52540">
    <property type="entry name" value="P-loop containing nucleoside triphosphate hydrolases"/>
    <property type="match status" value="1"/>
</dbReference>
<name>A0ABV4CZ36_9BACT</name>